<feature type="transmembrane region" description="Helical" evidence="1">
    <location>
        <begin position="29"/>
        <end position="49"/>
    </location>
</feature>
<reference evidence="2 3" key="1">
    <citation type="submission" date="2012-10" db="EMBL/GenBank/DDBJ databases">
        <authorList>
            <person name="Zafar N."/>
            <person name="Inman J."/>
            <person name="Hall N."/>
            <person name="Lorenzi H."/>
            <person name="Caler E."/>
        </authorList>
    </citation>
    <scope>NUCLEOTIDE SEQUENCE [LARGE SCALE GENOMIC DNA]</scope>
    <source>
        <strain evidence="2 3">IP1</strain>
    </source>
</reference>
<gene>
    <name evidence="2" type="ORF">EIN_118140</name>
</gene>
<dbReference type="VEuPathDB" id="AmoebaDB:EIN_118140"/>
<name>L7FPW9_ENTIV</name>
<sequence>MFGFDSDDGYDVLEEDQGPKTNFVEVTMYILWVLFLITSIPSVVVYSMFYPTIKFTLDELSYTIQQNNTFTLSLSSSSESVQGGVYSECVPIRPFLSYLKASINNKSLVIISTHKLITKDKAAISTGGYFNIQKDTRAVPTINKQYLVVGYYDMDQNGYFTITTNYDMTQEEIEDNNLLEVNSTYSVMNWRVGGLLSANRDVEMYDFNESLETFEIVGNAIGQPFVIFGESICFTLNATSHKNVTNFCEDRMFIENTFYVLEESKIPPVIILSYTQYGYIISADSNLEVYSCQFEEYNTVRNDSLQTIKWTTNRSKEVKAIQNVHFKIQQ</sequence>
<dbReference type="KEGG" id="eiv:EIN_118140"/>
<evidence type="ECO:0000313" key="3">
    <source>
        <dbReference type="Proteomes" id="UP000014680"/>
    </source>
</evidence>
<accession>L7FPW9</accession>
<dbReference type="AlphaFoldDB" id="L7FPW9"/>
<dbReference type="Proteomes" id="UP000014680">
    <property type="component" value="Unassembled WGS sequence"/>
</dbReference>
<keyword evidence="3" id="KW-1185">Reference proteome</keyword>
<dbReference type="GeneID" id="14891239"/>
<dbReference type="EMBL" id="KB206391">
    <property type="protein sequence ID" value="ELP92240.1"/>
    <property type="molecule type" value="Genomic_DNA"/>
</dbReference>
<keyword evidence="1" id="KW-0812">Transmembrane</keyword>
<keyword evidence="1" id="KW-1133">Transmembrane helix</keyword>
<organism evidence="2 3">
    <name type="scientific">Entamoeba invadens IP1</name>
    <dbReference type="NCBI Taxonomy" id="370355"/>
    <lineage>
        <taxon>Eukaryota</taxon>
        <taxon>Amoebozoa</taxon>
        <taxon>Evosea</taxon>
        <taxon>Archamoebae</taxon>
        <taxon>Mastigamoebida</taxon>
        <taxon>Entamoebidae</taxon>
        <taxon>Entamoeba</taxon>
    </lineage>
</organism>
<protein>
    <submittedName>
        <fullName evidence="2">Uncharacterized protein</fullName>
    </submittedName>
</protein>
<dbReference type="RefSeq" id="XP_004259011.1">
    <property type="nucleotide sequence ID" value="XM_004258963.1"/>
</dbReference>
<evidence type="ECO:0000256" key="1">
    <source>
        <dbReference type="SAM" id="Phobius"/>
    </source>
</evidence>
<keyword evidence="1" id="KW-0472">Membrane</keyword>
<evidence type="ECO:0000313" key="2">
    <source>
        <dbReference type="EMBL" id="ELP92240.1"/>
    </source>
</evidence>
<proteinExistence type="predicted"/>
<dbReference type="OMA" id="TIPESYM"/>
<dbReference type="OrthoDB" id="28217at2759"/>